<keyword evidence="2 4" id="KW-0863">Zinc-finger</keyword>
<feature type="region of interest" description="Disordered" evidence="6">
    <location>
        <begin position="1"/>
        <end position="33"/>
    </location>
</feature>
<organism evidence="8 9">
    <name type="scientific">Aedes albopictus</name>
    <name type="common">Asian tiger mosquito</name>
    <name type="synonym">Stegomyia albopicta</name>
    <dbReference type="NCBI Taxonomy" id="7160"/>
    <lineage>
        <taxon>Eukaryota</taxon>
        <taxon>Metazoa</taxon>
        <taxon>Ecdysozoa</taxon>
        <taxon>Arthropoda</taxon>
        <taxon>Hexapoda</taxon>
        <taxon>Insecta</taxon>
        <taxon>Pterygota</taxon>
        <taxon>Neoptera</taxon>
        <taxon>Endopterygota</taxon>
        <taxon>Diptera</taxon>
        <taxon>Nematocera</taxon>
        <taxon>Culicoidea</taxon>
        <taxon>Culicidae</taxon>
        <taxon>Culicinae</taxon>
        <taxon>Aedini</taxon>
        <taxon>Aedes</taxon>
        <taxon>Stegomyia</taxon>
    </lineage>
</organism>
<dbReference type="PROSITE" id="PS50016">
    <property type="entry name" value="ZF_PHD_2"/>
    <property type="match status" value="1"/>
</dbReference>
<evidence type="ECO:0000313" key="9">
    <source>
        <dbReference type="Proteomes" id="UP000069940"/>
    </source>
</evidence>
<reference evidence="8" key="2">
    <citation type="submission" date="2025-05" db="UniProtKB">
        <authorList>
            <consortium name="EnsemblMetazoa"/>
        </authorList>
    </citation>
    <scope>IDENTIFICATION</scope>
    <source>
        <strain evidence="8">Foshan</strain>
    </source>
</reference>
<dbReference type="PANTHER" id="PTHR47331:SF5">
    <property type="entry name" value="RIBONUCLEASE H"/>
    <property type="match status" value="1"/>
</dbReference>
<dbReference type="InterPro" id="IPR013083">
    <property type="entry name" value="Znf_RING/FYVE/PHD"/>
</dbReference>
<name>A0ABM1XTX6_AEDAL</name>
<dbReference type="InterPro" id="IPR019786">
    <property type="entry name" value="Zinc_finger_PHD-type_CS"/>
</dbReference>
<dbReference type="Proteomes" id="UP000069940">
    <property type="component" value="Unassembled WGS sequence"/>
</dbReference>
<evidence type="ECO:0000256" key="3">
    <source>
        <dbReference type="ARBA" id="ARBA00022833"/>
    </source>
</evidence>
<accession>A0ABM1XTX6</accession>
<dbReference type="SMART" id="SM00249">
    <property type="entry name" value="PHD"/>
    <property type="match status" value="1"/>
</dbReference>
<feature type="compositionally biased region" description="Basic residues" evidence="6">
    <location>
        <begin position="14"/>
        <end position="23"/>
    </location>
</feature>
<dbReference type="Pfam" id="PF00628">
    <property type="entry name" value="PHD"/>
    <property type="match status" value="1"/>
</dbReference>
<evidence type="ECO:0000256" key="5">
    <source>
        <dbReference type="SAM" id="Coils"/>
    </source>
</evidence>
<evidence type="ECO:0000256" key="2">
    <source>
        <dbReference type="ARBA" id="ARBA00022771"/>
    </source>
</evidence>
<feature type="coiled-coil region" evidence="5">
    <location>
        <begin position="185"/>
        <end position="213"/>
    </location>
</feature>
<dbReference type="PROSITE" id="PS01359">
    <property type="entry name" value="ZF_PHD_1"/>
    <property type="match status" value="1"/>
</dbReference>
<dbReference type="InterPro" id="IPR001965">
    <property type="entry name" value="Znf_PHD"/>
</dbReference>
<keyword evidence="9" id="KW-1185">Reference proteome</keyword>
<dbReference type="InterPro" id="IPR005312">
    <property type="entry name" value="DUF1759"/>
</dbReference>
<dbReference type="Pfam" id="PF03564">
    <property type="entry name" value="DUF1759"/>
    <property type="match status" value="1"/>
</dbReference>
<reference evidence="9" key="1">
    <citation type="journal article" date="2015" name="Proc. Natl. Acad. Sci. U.S.A.">
        <title>Genome sequence of the Asian Tiger mosquito, Aedes albopictus, reveals insights into its biology, genetics, and evolution.</title>
        <authorList>
            <person name="Chen X.G."/>
            <person name="Jiang X."/>
            <person name="Gu J."/>
            <person name="Xu M."/>
            <person name="Wu Y."/>
            <person name="Deng Y."/>
            <person name="Zhang C."/>
            <person name="Bonizzoni M."/>
            <person name="Dermauw W."/>
            <person name="Vontas J."/>
            <person name="Armbruster P."/>
            <person name="Huang X."/>
            <person name="Yang Y."/>
            <person name="Zhang H."/>
            <person name="He W."/>
            <person name="Peng H."/>
            <person name="Liu Y."/>
            <person name="Wu K."/>
            <person name="Chen J."/>
            <person name="Lirakis M."/>
            <person name="Topalis P."/>
            <person name="Van Leeuwen T."/>
            <person name="Hall A.B."/>
            <person name="Jiang X."/>
            <person name="Thorpe C."/>
            <person name="Mueller R.L."/>
            <person name="Sun C."/>
            <person name="Waterhouse R.M."/>
            <person name="Yan G."/>
            <person name="Tu Z.J."/>
            <person name="Fang X."/>
            <person name="James A.A."/>
        </authorList>
    </citation>
    <scope>NUCLEOTIDE SEQUENCE [LARGE SCALE GENOMIC DNA]</scope>
    <source>
        <strain evidence="9">Foshan</strain>
    </source>
</reference>
<keyword evidence="3" id="KW-0862">Zinc</keyword>
<dbReference type="SUPFAM" id="SSF57903">
    <property type="entry name" value="FYVE/PHD zinc finger"/>
    <property type="match status" value="1"/>
</dbReference>
<sequence>MSSREAHGSGKNVKLSKRAKSPKTKGDEVVESGDVSIVVTGAPVEISVGDRTLAGRTCKSCKGPDSDEMVQCDNCDKWHHFGCVGVTEEVADHSWSCPKCISAKWAQRSGSTSSKHLQPTGETTDAQKTSNASKEKNQQTSVVAAEKQNVNDEGQHQISDREKDNRVPASVVSSSSSRRSSRTLLKLQMQKLEEEQRLAKEFLERKYALLEEAVSERSSRSASSKVSSSMSRVRDWVRGNKTCHEEESALNYPEIFEPERHSTQNPSMLAGLYHLPIPRGQSLSAQQEQQTIGRTFSVRAMSSAVANPVRSTVDIDGGQRAAFDRTVQPSLRNRQTDHSCATGHYYDSTRVPLDPPCSRREPRLEEDFDDPCPLTKKQLAARQAISKDLPNFSGKPEEWPIFFSSYSNTTAMCGFTDAENAVRLQKSLTGKAYEAVKSRLMHPSNAKGVLDTLRMRFGQPEAIVHSLIAKITALPPLKEDKLETIMDFAVEVQNFCAIVDACELEEHMYNVSLLHQLVCRLPSSIKLDWARYRHTLPRANLATFGNWIYSLAEAASTVTIPGVPDSKPMRNESRPSKKSTGFLNAHLEPIETELYPEIETPRKNTDDCLVCKSTCKAIEKCKQFLELPRDSRWAVVRDFNLCRRCLGKHNGMCRAKPCRKNGCTRKHHELLHNENQIRSDAATVIDKEQQEPPSIRHECNSHRSSSNSSLFRYLPITLHGKNGCVRTFAFLDEGSKLSLMDQDLADELELDGVESPLYLRWTGGTERCEKDSRVITVAISGTFNEAKKFKLDEVRTVKELQLPRQSLDARKMIRICEDFLSSHTRMPVQEF</sequence>
<evidence type="ECO:0000259" key="7">
    <source>
        <dbReference type="PROSITE" id="PS50016"/>
    </source>
</evidence>
<dbReference type="PANTHER" id="PTHR47331">
    <property type="entry name" value="PHD-TYPE DOMAIN-CONTAINING PROTEIN"/>
    <property type="match status" value="1"/>
</dbReference>
<proteinExistence type="predicted"/>
<dbReference type="CDD" id="cd15522">
    <property type="entry name" value="PHD_TAF3"/>
    <property type="match status" value="1"/>
</dbReference>
<protein>
    <recommendedName>
        <fullName evidence="7">PHD-type domain-containing protein</fullName>
    </recommendedName>
</protein>
<dbReference type="Gene3D" id="3.30.40.10">
    <property type="entry name" value="Zinc/RING finger domain, C3HC4 (zinc finger)"/>
    <property type="match status" value="1"/>
</dbReference>
<feature type="domain" description="PHD-type" evidence="7">
    <location>
        <begin position="55"/>
        <end position="103"/>
    </location>
</feature>
<feature type="compositionally biased region" description="Basic and acidic residues" evidence="6">
    <location>
        <begin position="149"/>
        <end position="166"/>
    </location>
</feature>
<dbReference type="InterPro" id="IPR011011">
    <property type="entry name" value="Znf_FYVE_PHD"/>
</dbReference>
<evidence type="ECO:0000256" key="6">
    <source>
        <dbReference type="SAM" id="MobiDB-lite"/>
    </source>
</evidence>
<dbReference type="RefSeq" id="XP_062707752.1">
    <property type="nucleotide sequence ID" value="XM_062851768.1"/>
</dbReference>
<keyword evidence="1" id="KW-0479">Metal-binding</keyword>
<feature type="region of interest" description="Disordered" evidence="6">
    <location>
        <begin position="332"/>
        <end position="370"/>
    </location>
</feature>
<keyword evidence="5" id="KW-0175">Coiled coil</keyword>
<dbReference type="InterPro" id="IPR019787">
    <property type="entry name" value="Znf_PHD-finger"/>
</dbReference>
<evidence type="ECO:0000313" key="8">
    <source>
        <dbReference type="EnsemblMetazoa" id="AALFPA23_002814.P2852"/>
    </source>
</evidence>
<dbReference type="EnsemblMetazoa" id="AALFPA23_002814.R2852">
    <property type="protein sequence ID" value="AALFPA23_002814.P2852"/>
    <property type="gene ID" value="AALFPA23_002814"/>
</dbReference>
<evidence type="ECO:0000256" key="4">
    <source>
        <dbReference type="PROSITE-ProRule" id="PRU00146"/>
    </source>
</evidence>
<dbReference type="GeneID" id="109406081"/>
<feature type="compositionally biased region" description="Polar residues" evidence="6">
    <location>
        <begin position="108"/>
        <end position="142"/>
    </location>
</feature>
<feature type="compositionally biased region" description="Low complexity" evidence="6">
    <location>
        <begin position="170"/>
        <end position="183"/>
    </location>
</feature>
<evidence type="ECO:0000256" key="1">
    <source>
        <dbReference type="ARBA" id="ARBA00022723"/>
    </source>
</evidence>
<feature type="region of interest" description="Disordered" evidence="6">
    <location>
        <begin position="108"/>
        <end position="183"/>
    </location>
</feature>